<keyword evidence="12" id="KW-0675">Receptor</keyword>
<sequence length="2030" mass="227017">MVTDTRCQVSMSLHGGLNLCHGRSISPMINLSSMIYVLAIDIRSNEIGIDKSIYCYLALPSWQFLPSCTSALVEAKNGGWHIPEGWDLYQTHTHARGAARQMYGSRALRPAANIPPKNQGTHNPQSYPRPGMDHIGHGHGVYPWPHPKPDPGEGLGGKNRIQPQDKNGDTRGPPIWNSPNGYLPPGDPEDADYHQPEMSPLDETMGKMTVVGDPDLELDPFLDQDEYIDKCGGYCRGGEYLCAASCTCIPAAWRCDGEMDCVRSEDESDCSINLHLSVVCDIETHVKCPNTGRCIRKDWMCDGEDDCGDFSDETHCGPSVNCTNEDFECTNGLCIPLHWLCDGDNDCRDYSDEMNCTRKIDCGEHEFECSDGSCVSMAWRCDGEADCTDQSDEQSCKPVVPECKEGEIECAYPRCVREEYKCDGDNDCGDWSDEDDCPKVAGGACEANEFRCESGKCINDKWRCDGEKDCENGEDEVNCSSSSPRTCTSEEFPCQVGTCIHKQWVCDGVQDCSAGEDELNCPSRCDPQTQFTCAPSNISVLGTHCIRKKQVCDGIANCKSGEDELNCPTIIPCSQSTLKCQQICIRTHDQKLNCSCRRGYELAPDGISCEDVDECSFDYFPVCSHSCTNTIGSYVCGCNKGYDLRPDGFTCKAKGEPPTLLFANRVDIRQVSLNNLKYTSIIRNLHNAIALDFHYTKSLIFWTDVSMNVIRKANVDGTDAVDITRWGLDSPGGVAVDWIHNLLFWTDSGTRRVEVCTLKGDIRHVLVSNDMDKPRAITVHPGEAYVFWTDWGPKPKIERIEMDGSQRVTLIEESIQWPNGLTIDYTADRIYWSDAKHHVIESCYFDGTSRRKVITKGLPHPFAVTLFEDAIYWTDWNTKSISTANKATGSGFRTIHSELHFPMDIHSYHPQRQPNYTNHCGNDNGGCSHLCLPNKMSFQCICPLGLKLVRNNRTCDKTTDRMLLFARKKDLRIRSLQEGTKNYDVVIPVDGIKSALALTWDSHSNTIFWTDVESSAISSAKVNGSDQTKIINNNIEQPTGLAIDWVTNKIYWVDSGTKRIEVANLDGTMRALLIWDGLENPRDIVLDPLNGHMFWSDWDAKTIEKSGMDGKDRSVFINQNVSNVNGLSIDFSTSRIYWTDSYYNKIEYSTLDGKIRKTLRSGDQMPFGLEVFENIIIWTDSMTNSVYTADKNTGGNLKTLRTGLSGLMDLRVMEHDKEPVMSKCEANNGGCSHLCLIAANAEGYSCACPIGIRLKDDGKNCHRTPSTWLVVAHRTDILQVALDFPYKVHVVLPLPELVGAVAVDVDRVTGELYWSDSSEDVIQKADFNYGVATVVSDGLENCDGLVIDHIGRKIYWTEADNDNIQVCSLQDCEVQRKILVWHQLDNPRAITLSYEMGLLFWTDWGNQPRIEQANMDGENRMSIVSDKLGWPNGLAVDQGKIYWTDAKLKTIEVTSIADPSKRTILLSNLTHPYGLALWEDIIFWTDWQTNAIHQVTVGKNETSIVVDGITGPMDIKVIEENKTETTKNVCGEDNGGCSHLCLRNPKGYKCACPIGIKLMNNKKTCYAQPFTFVLIAAKTSLVRISMDTPEKWMYTLPTTPSIEKATAVDYHWNLSTIFYVDSQLNSIRGINMPFLSQSWDVINNLSTPISLAVDWIANNLYWIETGISKIVVSRMDGTFKKILITTVDEPGYIALFPQKGLMFWTSGGQRPKIERAYMDGSRRKVLHDTELSYPNGLVIDYHHDKLYWSDILLDKIEVSDLNGNNRLLVIPKADVVGLTLLGEHIYWADSMKERIMMADGFTGRNEAELRGRISGVMGMCSVSHEKQTGGNPCGVENGYCSHLCFFRGIHGYVCACPDLPDNQCSTEPKQVVPIEEAWREGLLAEDDPLEAPEVPEQSGLLFTSMIFCIIAFCIIVVLVLGISLFYNRRRRRQRKYMYTGGRSVLTFSNPNYNASPSEGANPSNDRRPFLWRKLRFEKSQDRGVFNVHNCSHSDKAGSAEVVSLIPVPHSPCPSPTPRNSIGLEATTTNC</sequence>
<accession>A0A8S9WX21</accession>
<feature type="transmembrane region" description="Helical" evidence="17">
    <location>
        <begin position="1900"/>
        <end position="1926"/>
    </location>
</feature>
<dbReference type="SMART" id="SM00135">
    <property type="entry name" value="LY"/>
    <property type="match status" value="19"/>
</dbReference>
<dbReference type="PROSITE" id="PS51120">
    <property type="entry name" value="LDLRB"/>
    <property type="match status" value="11"/>
</dbReference>
<feature type="disulfide bond" evidence="14">
    <location>
        <begin position="487"/>
        <end position="499"/>
    </location>
</feature>
<dbReference type="Proteomes" id="UP000466442">
    <property type="component" value="Unassembled WGS sequence"/>
</dbReference>
<evidence type="ECO:0000313" key="21">
    <source>
        <dbReference type="Proteomes" id="UP000466442"/>
    </source>
</evidence>
<keyword evidence="21" id="KW-1185">Reference proteome</keyword>
<feature type="disulfide bond" evidence="14">
    <location>
        <begin position="341"/>
        <end position="356"/>
    </location>
</feature>
<feature type="disulfide bond" evidence="14">
    <location>
        <begin position="322"/>
        <end position="334"/>
    </location>
</feature>
<evidence type="ECO:0000256" key="4">
    <source>
        <dbReference type="ARBA" id="ARBA00022536"/>
    </source>
</evidence>
<dbReference type="Pfam" id="PF14670">
    <property type="entry name" value="FXa_inhibition"/>
    <property type="match status" value="3"/>
</dbReference>
<dbReference type="InterPro" id="IPR002172">
    <property type="entry name" value="LDrepeatLR_classA_rpt"/>
</dbReference>
<dbReference type="OrthoDB" id="10066840at2759"/>
<dbReference type="PRINTS" id="PR00261">
    <property type="entry name" value="LDLRECEPTOR"/>
</dbReference>
<dbReference type="GO" id="GO:0042562">
    <property type="term" value="F:hormone binding"/>
    <property type="evidence" value="ECO:0007669"/>
    <property type="project" value="TreeGrafter"/>
</dbReference>
<feature type="repeat" description="LDL-receptor class B" evidence="15">
    <location>
        <begin position="1005"/>
        <end position="1047"/>
    </location>
</feature>
<evidence type="ECO:0000256" key="15">
    <source>
        <dbReference type="PROSITE-ProRule" id="PRU00461"/>
    </source>
</evidence>
<comment type="caution">
    <text evidence="20">The sequence shown here is derived from an EMBL/GenBank/DDBJ whole genome shotgun (WGS) entry which is preliminary data.</text>
</comment>
<feature type="disulfide bond" evidence="14">
    <location>
        <begin position="329"/>
        <end position="347"/>
    </location>
</feature>
<dbReference type="GO" id="GO:0016324">
    <property type="term" value="C:apical plasma membrane"/>
    <property type="evidence" value="ECO:0007669"/>
    <property type="project" value="TreeGrafter"/>
</dbReference>
<comment type="subcellular location">
    <subcellularLocation>
        <location evidence="1">Cell membrane</location>
        <topology evidence="1">Single-pass type I membrane protein</topology>
    </subcellularLocation>
</comment>
<dbReference type="InterPro" id="IPR000033">
    <property type="entry name" value="LDLR_classB_rpt"/>
</dbReference>
<proteinExistence type="inferred from homology"/>
<dbReference type="Pfam" id="PF12662">
    <property type="entry name" value="cEGF"/>
    <property type="match status" value="1"/>
</dbReference>
<dbReference type="GO" id="GO:0043235">
    <property type="term" value="C:receptor complex"/>
    <property type="evidence" value="ECO:0007669"/>
    <property type="project" value="TreeGrafter"/>
</dbReference>
<feature type="repeat" description="LDL-receptor class B" evidence="15">
    <location>
        <begin position="1134"/>
        <end position="1175"/>
    </location>
</feature>
<dbReference type="PROSITE" id="PS50068">
    <property type="entry name" value="LDLRA_2"/>
    <property type="match status" value="8"/>
</dbReference>
<evidence type="ECO:0000313" key="20">
    <source>
        <dbReference type="EMBL" id="KAF6199855.1"/>
    </source>
</evidence>
<dbReference type="PANTHER" id="PTHR22722">
    <property type="entry name" value="LOW-DENSITY LIPOPROTEIN RECEPTOR-RELATED PROTEIN 2-RELATED"/>
    <property type="match status" value="1"/>
</dbReference>
<evidence type="ECO:0000256" key="3">
    <source>
        <dbReference type="ARBA" id="ARBA00022475"/>
    </source>
</evidence>
<name>A0A8S9WX21_APOLU</name>
<feature type="repeat" description="LDL-receptor class B" evidence="15">
    <location>
        <begin position="828"/>
        <end position="870"/>
    </location>
</feature>
<feature type="region of interest" description="Disordered" evidence="16">
    <location>
        <begin position="110"/>
        <end position="193"/>
    </location>
</feature>
<evidence type="ECO:0000256" key="10">
    <source>
        <dbReference type="ARBA" id="ARBA00023136"/>
    </source>
</evidence>
<keyword evidence="3" id="KW-1003">Cell membrane</keyword>
<feature type="domain" description="EGF-like" evidence="19">
    <location>
        <begin position="444"/>
        <end position="480"/>
    </location>
</feature>
<feature type="disulfide bond" evidence="14">
    <location>
        <begin position="494"/>
        <end position="512"/>
    </location>
</feature>
<dbReference type="Gene3D" id="4.10.400.10">
    <property type="entry name" value="Low-density Lipoprotein Receptor"/>
    <property type="match status" value="8"/>
</dbReference>
<evidence type="ECO:0000256" key="13">
    <source>
        <dbReference type="ARBA" id="ARBA00023180"/>
    </source>
</evidence>
<dbReference type="CDD" id="cd00054">
    <property type="entry name" value="EGF_CA"/>
    <property type="match status" value="1"/>
</dbReference>
<feature type="disulfide bond" evidence="14">
    <location>
        <begin position="301"/>
        <end position="316"/>
    </location>
</feature>
<dbReference type="Pfam" id="PF00057">
    <property type="entry name" value="Ldl_recept_a"/>
    <property type="match status" value="7"/>
</dbReference>
<dbReference type="Gene3D" id="2.120.10.30">
    <property type="entry name" value="TolB, C-terminal domain"/>
    <property type="match status" value="4"/>
</dbReference>
<dbReference type="FunFam" id="4.10.400.10:FF:000024">
    <property type="entry name" value="Low-density lipoprotein RecePtor related"/>
    <property type="match status" value="1"/>
</dbReference>
<dbReference type="InterPro" id="IPR023415">
    <property type="entry name" value="LDLR_class-A_CS"/>
</dbReference>
<feature type="disulfide bond" evidence="14">
    <location>
        <begin position="255"/>
        <end position="270"/>
    </location>
</feature>
<feature type="repeat" description="LDL-receptor class B" evidence="15">
    <location>
        <begin position="1352"/>
        <end position="1396"/>
    </location>
</feature>
<evidence type="ECO:0000256" key="6">
    <source>
        <dbReference type="ARBA" id="ARBA00022692"/>
    </source>
</evidence>
<dbReference type="InterPro" id="IPR018097">
    <property type="entry name" value="EGF_Ca-bd_CS"/>
</dbReference>
<feature type="domain" description="EGF-like calcium-binding" evidence="18">
    <location>
        <begin position="611"/>
        <end position="652"/>
    </location>
</feature>
<evidence type="ECO:0000256" key="2">
    <source>
        <dbReference type="ARBA" id="ARBA00009939"/>
    </source>
</evidence>
<keyword evidence="9 17" id="KW-1133">Transmembrane helix</keyword>
<keyword evidence="13" id="KW-0325">Glycoprotein</keyword>
<protein>
    <recommendedName>
        <fullName evidence="22">EGF-like domain-containing protein</fullName>
    </recommendedName>
</protein>
<feature type="domain" description="EGF-like calcium-binding" evidence="18">
    <location>
        <begin position="918"/>
        <end position="956"/>
    </location>
</feature>
<feature type="repeat" description="LDL-receptor class B" evidence="15">
    <location>
        <begin position="1397"/>
        <end position="1440"/>
    </location>
</feature>
<dbReference type="GO" id="GO:0005509">
    <property type="term" value="F:calcium ion binding"/>
    <property type="evidence" value="ECO:0007669"/>
    <property type="project" value="InterPro"/>
</dbReference>
<dbReference type="FunFam" id="2.120.10.30:FF:000241">
    <property type="entry name" value="Low-density lipoprotein receptor-related protein 6"/>
    <property type="match status" value="1"/>
</dbReference>
<feature type="disulfide bond" evidence="14">
    <location>
        <begin position="410"/>
        <end position="428"/>
    </location>
</feature>
<feature type="disulfide bond" evidence="14">
    <location>
        <begin position="464"/>
        <end position="479"/>
    </location>
</feature>
<evidence type="ECO:0000256" key="17">
    <source>
        <dbReference type="SAM" id="Phobius"/>
    </source>
</evidence>
<evidence type="ECO:0000256" key="7">
    <source>
        <dbReference type="ARBA" id="ARBA00022729"/>
    </source>
</evidence>
<organism evidence="20 21">
    <name type="scientific">Apolygus lucorum</name>
    <name type="common">Small green plant bug</name>
    <name type="synonym">Lygocoris lucorum</name>
    <dbReference type="NCBI Taxonomy" id="248454"/>
    <lineage>
        <taxon>Eukaryota</taxon>
        <taxon>Metazoa</taxon>
        <taxon>Ecdysozoa</taxon>
        <taxon>Arthropoda</taxon>
        <taxon>Hexapoda</taxon>
        <taxon>Insecta</taxon>
        <taxon>Pterygota</taxon>
        <taxon>Neoptera</taxon>
        <taxon>Paraneoptera</taxon>
        <taxon>Hemiptera</taxon>
        <taxon>Heteroptera</taxon>
        <taxon>Panheteroptera</taxon>
        <taxon>Cimicomorpha</taxon>
        <taxon>Miridae</taxon>
        <taxon>Mirini</taxon>
        <taxon>Apolygus</taxon>
    </lineage>
</organism>
<dbReference type="InterPro" id="IPR001881">
    <property type="entry name" value="EGF-like_Ca-bd_dom"/>
</dbReference>
<feature type="disulfide bond" evidence="14">
    <location>
        <begin position="403"/>
        <end position="415"/>
    </location>
</feature>
<dbReference type="SUPFAM" id="SSF63825">
    <property type="entry name" value="YWTD domain"/>
    <property type="match status" value="4"/>
</dbReference>
<feature type="disulfide bond" evidence="14">
    <location>
        <begin position="369"/>
        <end position="387"/>
    </location>
</feature>
<dbReference type="CDD" id="cd00112">
    <property type="entry name" value="LDLa"/>
    <property type="match status" value="8"/>
</dbReference>
<feature type="repeat" description="LDL-receptor class B" evidence="15">
    <location>
        <begin position="698"/>
        <end position="740"/>
    </location>
</feature>
<keyword evidence="10 17" id="KW-0472">Membrane</keyword>
<evidence type="ECO:0000256" key="11">
    <source>
        <dbReference type="ARBA" id="ARBA00023157"/>
    </source>
</evidence>
<evidence type="ECO:0000259" key="18">
    <source>
        <dbReference type="SMART" id="SM00179"/>
    </source>
</evidence>
<comment type="similarity">
    <text evidence="2">Belongs to the LDLR family.</text>
</comment>
<dbReference type="Pfam" id="PF00058">
    <property type="entry name" value="Ldl_recept_b"/>
    <property type="match status" value="10"/>
</dbReference>
<dbReference type="SMART" id="SM00181">
    <property type="entry name" value="EGF"/>
    <property type="match status" value="7"/>
</dbReference>
<feature type="disulfide bond" evidence="14">
    <location>
        <begin position="381"/>
        <end position="396"/>
    </location>
</feature>
<dbReference type="SMART" id="SM00179">
    <property type="entry name" value="EGF_CA"/>
    <property type="match status" value="2"/>
</dbReference>
<dbReference type="InterPro" id="IPR011042">
    <property type="entry name" value="6-blade_b-propeller_TolB-like"/>
</dbReference>
<feature type="repeat" description="LDL-receptor class B" evidence="15">
    <location>
        <begin position="784"/>
        <end position="827"/>
    </location>
</feature>
<feature type="domain" description="EGF-like" evidence="19">
    <location>
        <begin position="1529"/>
        <end position="1566"/>
    </location>
</feature>
<feature type="disulfide bond" evidence="14">
    <location>
        <begin position="452"/>
        <end position="470"/>
    </location>
</feature>
<evidence type="ECO:0000256" key="14">
    <source>
        <dbReference type="PROSITE-ProRule" id="PRU00124"/>
    </source>
</evidence>
<dbReference type="SUPFAM" id="SSF57424">
    <property type="entry name" value="LDL receptor-like module"/>
    <property type="match status" value="8"/>
</dbReference>
<keyword evidence="4" id="KW-0245">EGF-like domain</keyword>
<dbReference type="InterPro" id="IPR000742">
    <property type="entry name" value="EGF"/>
</dbReference>
<feature type="disulfide bond" evidence="14">
    <location>
        <begin position="362"/>
        <end position="374"/>
    </location>
</feature>
<feature type="repeat" description="LDL-receptor class B" evidence="15">
    <location>
        <begin position="1700"/>
        <end position="1743"/>
    </location>
</feature>
<evidence type="ECO:0000256" key="12">
    <source>
        <dbReference type="ARBA" id="ARBA00023170"/>
    </source>
</evidence>
<feature type="domain" description="EGF-like" evidence="19">
    <location>
        <begin position="614"/>
        <end position="652"/>
    </location>
</feature>
<dbReference type="InterPro" id="IPR051221">
    <property type="entry name" value="LDLR-related"/>
</dbReference>
<dbReference type="InterPro" id="IPR026823">
    <property type="entry name" value="cEGF"/>
</dbReference>
<feature type="domain" description="EGF-like" evidence="19">
    <location>
        <begin position="572"/>
        <end position="610"/>
    </location>
</feature>
<dbReference type="GO" id="GO:0006898">
    <property type="term" value="P:receptor-mediated endocytosis"/>
    <property type="evidence" value="ECO:0007669"/>
    <property type="project" value="TreeGrafter"/>
</dbReference>
<feature type="repeat" description="LDL-receptor class B" evidence="15">
    <location>
        <begin position="1048"/>
        <end position="1090"/>
    </location>
</feature>
<evidence type="ECO:0008006" key="22">
    <source>
        <dbReference type="Google" id="ProtNLM"/>
    </source>
</evidence>
<keyword evidence="6 17" id="KW-0812">Transmembrane</keyword>
<feature type="domain" description="EGF-like" evidence="19">
    <location>
        <begin position="919"/>
        <end position="956"/>
    </location>
</feature>
<dbReference type="SMART" id="SM00192">
    <property type="entry name" value="LDLa"/>
    <property type="match status" value="8"/>
</dbReference>
<evidence type="ECO:0000259" key="19">
    <source>
        <dbReference type="SMART" id="SM00181"/>
    </source>
</evidence>
<dbReference type="Gene3D" id="2.10.25.10">
    <property type="entry name" value="Laminin"/>
    <property type="match status" value="2"/>
</dbReference>
<dbReference type="FunFam" id="2.120.10.30:FF:000008">
    <property type="entry name" value="Low-density lipoprotein receptor-related protein 4"/>
    <property type="match status" value="3"/>
</dbReference>
<evidence type="ECO:0000256" key="16">
    <source>
        <dbReference type="SAM" id="MobiDB-lite"/>
    </source>
</evidence>
<keyword evidence="11 14" id="KW-1015">Disulfide bond</keyword>
<dbReference type="PANTHER" id="PTHR22722:SF15">
    <property type="entry name" value="LOW-DENSITY LIPOPROTEIN RECEPTOR-RELATED"/>
    <property type="match status" value="1"/>
</dbReference>
<evidence type="ECO:0000256" key="5">
    <source>
        <dbReference type="ARBA" id="ARBA00022583"/>
    </source>
</evidence>
<feature type="repeat" description="LDL-receptor class B" evidence="15">
    <location>
        <begin position="1091"/>
        <end position="1133"/>
    </location>
</feature>
<feature type="disulfide bond" evidence="14">
    <location>
        <begin position="552"/>
        <end position="567"/>
    </location>
</feature>
<dbReference type="EMBL" id="WIXP02000014">
    <property type="protein sequence ID" value="KAF6199855.1"/>
    <property type="molecule type" value="Genomic_DNA"/>
</dbReference>
<dbReference type="InterPro" id="IPR036055">
    <property type="entry name" value="LDL_receptor-like_sf"/>
</dbReference>
<evidence type="ECO:0000256" key="1">
    <source>
        <dbReference type="ARBA" id="ARBA00004251"/>
    </source>
</evidence>
<feature type="disulfide bond" evidence="14">
    <location>
        <begin position="422"/>
        <end position="437"/>
    </location>
</feature>
<feature type="domain" description="EGF-like" evidence="19">
    <location>
        <begin position="1223"/>
        <end position="1262"/>
    </location>
</feature>
<dbReference type="SUPFAM" id="SSF57196">
    <property type="entry name" value="EGF/Laminin"/>
    <property type="match status" value="5"/>
</dbReference>
<dbReference type="PROSITE" id="PS01209">
    <property type="entry name" value="LDLRA_1"/>
    <property type="match status" value="4"/>
</dbReference>
<feature type="disulfide bond" evidence="14">
    <location>
        <begin position="506"/>
        <end position="521"/>
    </location>
</feature>
<keyword evidence="7" id="KW-0732">Signal</keyword>
<gene>
    <name evidence="20" type="ORF">GE061_006153</name>
</gene>
<keyword evidence="5" id="KW-0254">Endocytosis</keyword>
<evidence type="ECO:0000256" key="8">
    <source>
        <dbReference type="ARBA" id="ARBA00022737"/>
    </source>
</evidence>
<feature type="domain" description="EGF-like" evidence="19">
    <location>
        <begin position="1832"/>
        <end position="1865"/>
    </location>
</feature>
<dbReference type="FunFam" id="4.10.400.10:FF:000034">
    <property type="entry name" value="Low-density lipoprotein receptor-related protein 2"/>
    <property type="match status" value="1"/>
</dbReference>
<dbReference type="PROSITE" id="PS01187">
    <property type="entry name" value="EGF_CA"/>
    <property type="match status" value="1"/>
</dbReference>
<evidence type="ECO:0000256" key="9">
    <source>
        <dbReference type="ARBA" id="ARBA00022989"/>
    </source>
</evidence>
<comment type="caution">
    <text evidence="14">Lacks conserved residue(s) required for the propagation of feature annotation.</text>
</comment>
<keyword evidence="8" id="KW-0677">Repeat</keyword>
<feature type="disulfide bond" evidence="14">
    <location>
        <begin position="445"/>
        <end position="457"/>
    </location>
</feature>
<reference evidence="20" key="1">
    <citation type="journal article" date="2021" name="Mol. Ecol. Resour.">
        <title>Apolygus lucorum genome provides insights into omnivorousness and mesophyll feeding.</title>
        <authorList>
            <person name="Liu Y."/>
            <person name="Liu H."/>
            <person name="Wang H."/>
            <person name="Huang T."/>
            <person name="Liu B."/>
            <person name="Yang B."/>
            <person name="Yin L."/>
            <person name="Li B."/>
            <person name="Zhang Y."/>
            <person name="Zhang S."/>
            <person name="Jiang F."/>
            <person name="Zhang X."/>
            <person name="Ren Y."/>
            <person name="Wang B."/>
            <person name="Wang S."/>
            <person name="Lu Y."/>
            <person name="Wu K."/>
            <person name="Fan W."/>
            <person name="Wang G."/>
        </authorList>
    </citation>
    <scope>NUCLEOTIDE SEQUENCE</scope>
    <source>
        <strain evidence="20">12Hb</strain>
    </source>
</reference>
<feature type="repeat" description="LDL-receptor class B" evidence="15">
    <location>
        <begin position="741"/>
        <end position="783"/>
    </location>
</feature>
<feature type="compositionally biased region" description="Polar residues" evidence="16">
    <location>
        <begin position="116"/>
        <end position="126"/>
    </location>
</feature>